<feature type="transmembrane region" description="Helical" evidence="8">
    <location>
        <begin position="209"/>
        <end position="234"/>
    </location>
</feature>
<dbReference type="GO" id="GO:0005886">
    <property type="term" value="C:plasma membrane"/>
    <property type="evidence" value="ECO:0007669"/>
    <property type="project" value="UniProtKB-SubCell"/>
</dbReference>
<comment type="caution">
    <text evidence="9">The sequence shown here is derived from an EMBL/GenBank/DDBJ whole genome shotgun (WGS) entry which is preliminary data.</text>
</comment>
<evidence type="ECO:0000313" key="9">
    <source>
        <dbReference type="EMBL" id="KGB24414.1"/>
    </source>
</evidence>
<name>A0A094YUW7_9PROT</name>
<feature type="transmembrane region" description="Helical" evidence="8">
    <location>
        <begin position="93"/>
        <end position="117"/>
    </location>
</feature>
<dbReference type="GO" id="GO:0055056">
    <property type="term" value="F:D-glucose transmembrane transporter activity"/>
    <property type="evidence" value="ECO:0007669"/>
    <property type="project" value="InterPro"/>
</dbReference>
<keyword evidence="7 8" id="KW-0472">Membrane</keyword>
<evidence type="ECO:0000256" key="5">
    <source>
        <dbReference type="ARBA" id="ARBA00022692"/>
    </source>
</evidence>
<dbReference type="Proteomes" id="UP000029448">
    <property type="component" value="Unassembled WGS sequence"/>
</dbReference>
<reference evidence="9 10" key="1">
    <citation type="submission" date="2014-06" db="EMBL/GenBank/DDBJ databases">
        <title>Functional and comparative genomic analyses of the Drosophila gut microbiota identify candidate symbiosis factors.</title>
        <authorList>
            <person name="Newell P.D."/>
            <person name="Chaston J.M."/>
            <person name="Douglas A.E."/>
        </authorList>
    </citation>
    <scope>NUCLEOTIDE SEQUENCE [LARGE SCALE GENOMIC DNA]</scope>
    <source>
        <strain evidence="9 10">DmCS_006</strain>
    </source>
</reference>
<dbReference type="NCBIfam" id="TIGR01272">
    <property type="entry name" value="gluP"/>
    <property type="match status" value="1"/>
</dbReference>
<dbReference type="GO" id="GO:1904659">
    <property type="term" value="P:D-glucose transmembrane transport"/>
    <property type="evidence" value="ECO:0007669"/>
    <property type="project" value="InterPro"/>
</dbReference>
<dbReference type="EMBL" id="JOKM01000038">
    <property type="protein sequence ID" value="KGB24414.1"/>
    <property type="molecule type" value="Genomic_DNA"/>
</dbReference>
<feature type="transmembrane region" description="Helical" evidence="8">
    <location>
        <begin position="155"/>
        <end position="178"/>
    </location>
</feature>
<feature type="transmembrane region" description="Helical" evidence="8">
    <location>
        <begin position="329"/>
        <end position="348"/>
    </location>
</feature>
<keyword evidence="6 8" id="KW-1133">Transmembrane helix</keyword>
<keyword evidence="4" id="KW-1003">Cell membrane</keyword>
<gene>
    <name evidence="9" type="ORF">AtDm6_1122</name>
</gene>
<evidence type="ECO:0000256" key="2">
    <source>
        <dbReference type="ARBA" id="ARBA00004429"/>
    </source>
</evidence>
<dbReference type="AlphaFoldDB" id="A0A094YUW7"/>
<organism evidence="9 10">
    <name type="scientific">Acetobacter tropicalis</name>
    <dbReference type="NCBI Taxonomy" id="104102"/>
    <lineage>
        <taxon>Bacteria</taxon>
        <taxon>Pseudomonadati</taxon>
        <taxon>Pseudomonadota</taxon>
        <taxon>Alphaproteobacteria</taxon>
        <taxon>Acetobacterales</taxon>
        <taxon>Acetobacteraceae</taxon>
        <taxon>Acetobacter</taxon>
    </lineage>
</organism>
<dbReference type="PATRIC" id="fig|104102.7.peg.1113"/>
<protein>
    <submittedName>
        <fullName evidence="9">N-acetyl glucosamine transporter, NagP</fullName>
    </submittedName>
</protein>
<feature type="transmembrane region" description="Helical" evidence="8">
    <location>
        <begin position="380"/>
        <end position="402"/>
    </location>
</feature>
<evidence type="ECO:0000256" key="3">
    <source>
        <dbReference type="ARBA" id="ARBA00009120"/>
    </source>
</evidence>
<comment type="subcellular location">
    <subcellularLocation>
        <location evidence="2">Cell inner membrane</location>
        <topology evidence="2">Multi-pass membrane protein</topology>
    </subcellularLocation>
</comment>
<evidence type="ECO:0000256" key="4">
    <source>
        <dbReference type="ARBA" id="ARBA00022475"/>
    </source>
</evidence>
<feature type="transmembrane region" description="Helical" evidence="8">
    <location>
        <begin position="64"/>
        <end position="86"/>
    </location>
</feature>
<comment type="similarity">
    <text evidence="3">Belongs to the major facilitator superfamily. FHS transporter (TC 2.A.1.7) family.</text>
</comment>
<feature type="transmembrane region" description="Helical" evidence="8">
    <location>
        <begin position="255"/>
        <end position="278"/>
    </location>
</feature>
<dbReference type="Pfam" id="PF07690">
    <property type="entry name" value="MFS_1"/>
    <property type="match status" value="1"/>
</dbReference>
<dbReference type="InterPro" id="IPR011701">
    <property type="entry name" value="MFS"/>
</dbReference>
<feature type="transmembrane region" description="Helical" evidence="8">
    <location>
        <begin position="21"/>
        <end position="44"/>
    </location>
</feature>
<feature type="transmembrane region" description="Helical" evidence="8">
    <location>
        <begin position="354"/>
        <end position="373"/>
    </location>
</feature>
<feature type="transmembrane region" description="Helical" evidence="8">
    <location>
        <begin position="408"/>
        <end position="429"/>
    </location>
</feature>
<dbReference type="GO" id="GO:0005354">
    <property type="term" value="F:galactose transmembrane transporter activity"/>
    <property type="evidence" value="ECO:0007669"/>
    <property type="project" value="InterPro"/>
</dbReference>
<dbReference type="Gene3D" id="1.20.1250.20">
    <property type="entry name" value="MFS general substrate transporter like domains"/>
    <property type="match status" value="2"/>
</dbReference>
<dbReference type="PANTHER" id="PTHR43702">
    <property type="entry name" value="L-FUCOSE-PROTON SYMPORTER"/>
    <property type="match status" value="1"/>
</dbReference>
<dbReference type="InterPro" id="IPR036259">
    <property type="entry name" value="MFS_trans_sf"/>
</dbReference>
<accession>A0A094YUW7</accession>
<evidence type="ECO:0000256" key="6">
    <source>
        <dbReference type="ARBA" id="ARBA00022989"/>
    </source>
</evidence>
<dbReference type="SUPFAM" id="SSF103473">
    <property type="entry name" value="MFS general substrate transporter"/>
    <property type="match status" value="1"/>
</dbReference>
<evidence type="ECO:0000256" key="7">
    <source>
        <dbReference type="ARBA" id="ARBA00023136"/>
    </source>
</evidence>
<comment type="function">
    <text evidence="1">Intake of glucose and galactose.</text>
</comment>
<dbReference type="GeneID" id="89478158"/>
<dbReference type="InterPro" id="IPR005964">
    <property type="entry name" value="Glc/Gal_transptr_bac"/>
</dbReference>
<evidence type="ECO:0000313" key="10">
    <source>
        <dbReference type="Proteomes" id="UP000029448"/>
    </source>
</evidence>
<dbReference type="PANTHER" id="PTHR43702:SF12">
    <property type="entry name" value="N-ACETYL GLUCOSAMINE TRANSPORTER NAGP"/>
    <property type="match status" value="1"/>
</dbReference>
<keyword evidence="10" id="KW-1185">Reference proteome</keyword>
<dbReference type="RefSeq" id="WP_035378891.1">
    <property type="nucleotide sequence ID" value="NZ_JACAOJ010000001.1"/>
</dbReference>
<feature type="transmembrane region" description="Helical" evidence="8">
    <location>
        <begin position="298"/>
        <end position="317"/>
    </location>
</feature>
<dbReference type="InterPro" id="IPR050375">
    <property type="entry name" value="MFS_TsgA-like"/>
</dbReference>
<proteinExistence type="inferred from homology"/>
<evidence type="ECO:0000256" key="8">
    <source>
        <dbReference type="SAM" id="Phobius"/>
    </source>
</evidence>
<evidence type="ECO:0000256" key="1">
    <source>
        <dbReference type="ARBA" id="ARBA00003321"/>
    </source>
</evidence>
<dbReference type="STRING" id="104102.AtDm6_1122"/>
<sequence length="434" mass="45900">MSMANSPPAHPSPGNRLCPAGAYGWTPLCLTAMLFFLIGFVTWLNGPLISFVRVSFSLDDISAFLIPLIFYFSYFFFAIPASWIIARTGLKRGLSLALTIMAMGMACTGQFIAAGIYEAALTGLLILGGGLALLQVAVNPYVSFLGPTQKAAQRIAIMGICNKFAGILAPIVLATLVMGDIEGVSQRAAGMTDPAARAALLSQFVQAIYWPYLGMALLMLLAAGGVALSSLPDLQPPKKTLPLSTVSHFSETSRILLSSHVLCGIAAMLLYVGVEVMAGDAIGTYAQGFGLPLNQTRFFTALTLTGMLVGYCLGMVCTPRFCSQERYTLYSCIAGSILSLLAFLGHGYGSVLCIALLGVANAMIFPGLFPTVLKNTGKAAPLVSAFLVMAYCGGGILPQLFVWLKTLFGFQGVFTSLTVGGYALIALYMRRSAT</sequence>
<keyword evidence="5 8" id="KW-0812">Transmembrane</keyword>
<feature type="transmembrane region" description="Helical" evidence="8">
    <location>
        <begin position="123"/>
        <end position="143"/>
    </location>
</feature>